<dbReference type="EMBL" id="AP019860">
    <property type="protein sequence ID" value="BBM85772.1"/>
    <property type="molecule type" value="Genomic_DNA"/>
</dbReference>
<evidence type="ECO:0000256" key="8">
    <source>
        <dbReference type="ARBA" id="ARBA00022475"/>
    </source>
</evidence>
<comment type="pathway">
    <text evidence="4">Lipid metabolism.</text>
</comment>
<dbReference type="Pfam" id="PF01148">
    <property type="entry name" value="CTP_transf_1"/>
    <property type="match status" value="1"/>
</dbReference>
<dbReference type="Proteomes" id="UP000326354">
    <property type="component" value="Chromosome"/>
</dbReference>
<feature type="transmembrane region" description="Helical" evidence="24">
    <location>
        <begin position="56"/>
        <end position="74"/>
    </location>
</feature>
<keyword evidence="15 24" id="KW-0472">Membrane</keyword>
<keyword evidence="9" id="KW-0444">Lipid biosynthesis</keyword>
<sequence length="278" mass="31042">MYRVRIPIGILLITIVALLGYTDYKTNTAYATSSIMGLALLIALWEFYAMAKNRNYAPYTVYGLISSAIMVGMMISNKVFLDPFAILLCGVFIRFLFDVNKENALENCAITVFGLVYVYFLFSFVLRIRNIGSELQHNLDGLYYLVFLIFVSKSMDIGGYLVGKAFGKHKIVRGISPNKSYEGAIGGIILAVGVAYLFRENISVIRESLTLTHTIIFACLMAILSLLGDFVESLIKRRCDVKDSNTLIPEFGGLLDLIDSLLLTAPIGYYYLILFISN</sequence>
<dbReference type="PANTHER" id="PTHR46382:SF1">
    <property type="entry name" value="PHOSPHATIDATE CYTIDYLYLTRANSFERASE"/>
    <property type="match status" value="1"/>
</dbReference>
<dbReference type="GO" id="GO:0016024">
    <property type="term" value="P:CDP-diacylglycerol biosynthetic process"/>
    <property type="evidence" value="ECO:0007669"/>
    <property type="project" value="TreeGrafter"/>
</dbReference>
<evidence type="ECO:0000313" key="25">
    <source>
        <dbReference type="EMBL" id="BBM85772.1"/>
    </source>
</evidence>
<dbReference type="AlphaFoldDB" id="A0A5S9F4P4"/>
<keyword evidence="17" id="KW-1208">Phospholipid metabolism</keyword>
<name>A0A5S9F4P4_UABAM</name>
<feature type="transmembrane region" description="Helical" evidence="24">
    <location>
        <begin position="183"/>
        <end position="199"/>
    </location>
</feature>
<evidence type="ECO:0000256" key="17">
    <source>
        <dbReference type="ARBA" id="ARBA00023264"/>
    </source>
</evidence>
<gene>
    <name evidence="25" type="ORF">UABAM_04150</name>
</gene>
<feature type="transmembrane region" description="Helical" evidence="24">
    <location>
        <begin position="211"/>
        <end position="231"/>
    </location>
</feature>
<dbReference type="GO" id="GO:0005886">
    <property type="term" value="C:plasma membrane"/>
    <property type="evidence" value="ECO:0007669"/>
    <property type="project" value="UniProtKB-SubCell"/>
</dbReference>
<evidence type="ECO:0000256" key="19">
    <source>
        <dbReference type="ARBA" id="ARBA00031825"/>
    </source>
</evidence>
<organism evidence="25 26">
    <name type="scientific">Uabimicrobium amorphum</name>
    <dbReference type="NCBI Taxonomy" id="2596890"/>
    <lineage>
        <taxon>Bacteria</taxon>
        <taxon>Pseudomonadati</taxon>
        <taxon>Planctomycetota</taxon>
        <taxon>Candidatus Uabimicrobiia</taxon>
        <taxon>Candidatus Uabimicrobiales</taxon>
        <taxon>Candidatus Uabimicrobiaceae</taxon>
        <taxon>Candidatus Uabimicrobium</taxon>
    </lineage>
</organism>
<evidence type="ECO:0000256" key="14">
    <source>
        <dbReference type="ARBA" id="ARBA00023098"/>
    </source>
</evidence>
<feature type="transmembrane region" description="Helical" evidence="24">
    <location>
        <begin position="142"/>
        <end position="162"/>
    </location>
</feature>
<feature type="transmembrane region" description="Helical" evidence="24">
    <location>
        <begin position="7"/>
        <end position="24"/>
    </location>
</feature>
<feature type="transmembrane region" description="Helical" evidence="24">
    <location>
        <begin position="80"/>
        <end position="97"/>
    </location>
</feature>
<feature type="transmembrane region" description="Helical" evidence="24">
    <location>
        <begin position="251"/>
        <end position="272"/>
    </location>
</feature>
<dbReference type="RefSeq" id="WP_151969862.1">
    <property type="nucleotide sequence ID" value="NZ_AP019860.1"/>
</dbReference>
<keyword evidence="11 24" id="KW-0812">Transmembrane</keyword>
<evidence type="ECO:0000256" key="1">
    <source>
        <dbReference type="ARBA" id="ARBA00001698"/>
    </source>
</evidence>
<evidence type="ECO:0000256" key="3">
    <source>
        <dbReference type="ARBA" id="ARBA00005119"/>
    </source>
</evidence>
<dbReference type="GO" id="GO:0004605">
    <property type="term" value="F:phosphatidate cytidylyltransferase activity"/>
    <property type="evidence" value="ECO:0007669"/>
    <property type="project" value="UniProtKB-EC"/>
</dbReference>
<evidence type="ECO:0000256" key="7">
    <source>
        <dbReference type="ARBA" id="ARBA00019373"/>
    </source>
</evidence>
<evidence type="ECO:0000256" key="9">
    <source>
        <dbReference type="ARBA" id="ARBA00022516"/>
    </source>
</evidence>
<feature type="transmembrane region" description="Helical" evidence="24">
    <location>
        <begin position="104"/>
        <end position="122"/>
    </location>
</feature>
<dbReference type="OrthoDB" id="9799199at2"/>
<keyword evidence="26" id="KW-1185">Reference proteome</keyword>
<keyword evidence="14" id="KW-0443">Lipid metabolism</keyword>
<proteinExistence type="inferred from homology"/>
<keyword evidence="12 25" id="KW-0548">Nucleotidyltransferase</keyword>
<dbReference type="KEGG" id="uam:UABAM_04150"/>
<comment type="catalytic activity">
    <reaction evidence="1">
        <text>a 1,2-diacyl-sn-glycero-3-phosphate + CTP + H(+) = a CDP-1,2-diacyl-sn-glycerol + diphosphate</text>
        <dbReference type="Rhea" id="RHEA:16229"/>
        <dbReference type="ChEBI" id="CHEBI:15378"/>
        <dbReference type="ChEBI" id="CHEBI:33019"/>
        <dbReference type="ChEBI" id="CHEBI:37563"/>
        <dbReference type="ChEBI" id="CHEBI:58332"/>
        <dbReference type="ChEBI" id="CHEBI:58608"/>
        <dbReference type="EC" id="2.7.7.41"/>
    </reaction>
</comment>
<comment type="similarity">
    <text evidence="5">Belongs to the CDS family.</text>
</comment>
<dbReference type="PANTHER" id="PTHR46382">
    <property type="entry name" value="PHOSPHATIDATE CYTIDYLYLTRANSFERASE"/>
    <property type="match status" value="1"/>
</dbReference>
<evidence type="ECO:0000256" key="12">
    <source>
        <dbReference type="ARBA" id="ARBA00022695"/>
    </source>
</evidence>
<dbReference type="EC" id="2.7.7.41" evidence="6"/>
<evidence type="ECO:0000256" key="20">
    <source>
        <dbReference type="ARBA" id="ARBA00032253"/>
    </source>
</evidence>
<evidence type="ECO:0000256" key="23">
    <source>
        <dbReference type="ARBA" id="ARBA00033406"/>
    </source>
</evidence>
<evidence type="ECO:0000256" key="15">
    <source>
        <dbReference type="ARBA" id="ARBA00023136"/>
    </source>
</evidence>
<keyword evidence="8" id="KW-1003">Cell membrane</keyword>
<accession>A0A5S9F4P4</accession>
<evidence type="ECO:0000256" key="13">
    <source>
        <dbReference type="ARBA" id="ARBA00022989"/>
    </source>
</evidence>
<evidence type="ECO:0000256" key="16">
    <source>
        <dbReference type="ARBA" id="ARBA00023209"/>
    </source>
</evidence>
<evidence type="ECO:0000313" key="26">
    <source>
        <dbReference type="Proteomes" id="UP000326354"/>
    </source>
</evidence>
<reference evidence="25 26" key="1">
    <citation type="submission" date="2019-08" db="EMBL/GenBank/DDBJ databases">
        <title>Complete genome sequence of Candidatus Uab amorphum.</title>
        <authorList>
            <person name="Shiratori T."/>
            <person name="Suzuki S."/>
            <person name="Kakizawa Y."/>
            <person name="Ishida K."/>
        </authorList>
    </citation>
    <scope>NUCLEOTIDE SEQUENCE [LARGE SCALE GENOMIC DNA]</scope>
    <source>
        <strain evidence="25 26">SRT547</strain>
    </source>
</reference>
<evidence type="ECO:0000256" key="22">
    <source>
        <dbReference type="ARBA" id="ARBA00032743"/>
    </source>
</evidence>
<evidence type="ECO:0000256" key="21">
    <source>
        <dbReference type="ARBA" id="ARBA00032396"/>
    </source>
</evidence>
<keyword evidence="13 24" id="KW-1133">Transmembrane helix</keyword>
<feature type="transmembrane region" description="Helical" evidence="24">
    <location>
        <begin position="30"/>
        <end position="49"/>
    </location>
</feature>
<evidence type="ECO:0000256" key="5">
    <source>
        <dbReference type="ARBA" id="ARBA00010185"/>
    </source>
</evidence>
<evidence type="ECO:0000256" key="11">
    <source>
        <dbReference type="ARBA" id="ARBA00022692"/>
    </source>
</evidence>
<evidence type="ECO:0000256" key="10">
    <source>
        <dbReference type="ARBA" id="ARBA00022679"/>
    </source>
</evidence>
<keyword evidence="10 25" id="KW-0808">Transferase</keyword>
<evidence type="ECO:0000256" key="4">
    <source>
        <dbReference type="ARBA" id="ARBA00005189"/>
    </source>
</evidence>
<comment type="pathway">
    <text evidence="3">Phospholipid metabolism; CDP-diacylglycerol biosynthesis; CDP-diacylglycerol from sn-glycerol 3-phosphate: step 3/3.</text>
</comment>
<evidence type="ECO:0000256" key="24">
    <source>
        <dbReference type="SAM" id="Phobius"/>
    </source>
</evidence>
<evidence type="ECO:0000256" key="6">
    <source>
        <dbReference type="ARBA" id="ARBA00012487"/>
    </source>
</evidence>
<evidence type="ECO:0000256" key="18">
    <source>
        <dbReference type="ARBA" id="ARBA00029893"/>
    </source>
</evidence>
<evidence type="ECO:0000256" key="2">
    <source>
        <dbReference type="ARBA" id="ARBA00004651"/>
    </source>
</evidence>
<protein>
    <recommendedName>
        <fullName evidence="7">Phosphatidate cytidylyltransferase</fullName>
        <ecNumber evidence="6">2.7.7.41</ecNumber>
    </recommendedName>
    <alternativeName>
        <fullName evidence="20">CDP-DAG synthase</fullName>
    </alternativeName>
    <alternativeName>
        <fullName evidence="22">CDP-DG synthase</fullName>
    </alternativeName>
    <alternativeName>
        <fullName evidence="18">CDP-diacylglycerol synthase</fullName>
    </alternativeName>
    <alternativeName>
        <fullName evidence="21">CDP-diglyceride pyrophosphorylase</fullName>
    </alternativeName>
    <alternativeName>
        <fullName evidence="23">CDP-diglyceride synthase</fullName>
    </alternativeName>
    <alternativeName>
        <fullName evidence="19">CTP:phosphatidate cytidylyltransferase</fullName>
    </alternativeName>
</protein>
<keyword evidence="16" id="KW-0594">Phospholipid biosynthesis</keyword>
<comment type="subcellular location">
    <subcellularLocation>
        <location evidence="2">Cell membrane</location>
        <topology evidence="2">Multi-pass membrane protein</topology>
    </subcellularLocation>
</comment>